<accession>A0A8S2WRM3</accession>
<dbReference type="Proteomes" id="UP000676336">
    <property type="component" value="Unassembled WGS sequence"/>
</dbReference>
<name>A0A8S2WRM3_9BILA</name>
<reference evidence="1" key="1">
    <citation type="submission" date="2021-02" db="EMBL/GenBank/DDBJ databases">
        <authorList>
            <person name="Nowell W R."/>
        </authorList>
    </citation>
    <scope>NUCLEOTIDE SEQUENCE</scope>
</reference>
<protein>
    <submittedName>
        <fullName evidence="1">Uncharacterized protein</fullName>
    </submittedName>
</protein>
<proteinExistence type="predicted"/>
<sequence>MSDGKCCSYYLQAWAFQIYNPSDIHGCCSSVISWSTRDIILPIGHSSR</sequence>
<comment type="caution">
    <text evidence="1">The sequence shown here is derived from an EMBL/GenBank/DDBJ whole genome shotgun (WGS) entry which is preliminary data.</text>
</comment>
<gene>
    <name evidence="1" type="ORF">SMN809_LOCUS33087</name>
</gene>
<organism evidence="1 2">
    <name type="scientific">Rotaria magnacalcarata</name>
    <dbReference type="NCBI Taxonomy" id="392030"/>
    <lineage>
        <taxon>Eukaryota</taxon>
        <taxon>Metazoa</taxon>
        <taxon>Spiralia</taxon>
        <taxon>Gnathifera</taxon>
        <taxon>Rotifera</taxon>
        <taxon>Eurotatoria</taxon>
        <taxon>Bdelloidea</taxon>
        <taxon>Philodinida</taxon>
        <taxon>Philodinidae</taxon>
        <taxon>Rotaria</taxon>
    </lineage>
</organism>
<evidence type="ECO:0000313" key="1">
    <source>
        <dbReference type="EMBL" id="CAF4459194.1"/>
    </source>
</evidence>
<evidence type="ECO:0000313" key="2">
    <source>
        <dbReference type="Proteomes" id="UP000676336"/>
    </source>
</evidence>
<dbReference type="AlphaFoldDB" id="A0A8S2WRM3"/>
<feature type="non-terminal residue" evidence="1">
    <location>
        <position position="48"/>
    </location>
</feature>
<dbReference type="EMBL" id="CAJOBI010071260">
    <property type="protein sequence ID" value="CAF4459194.1"/>
    <property type="molecule type" value="Genomic_DNA"/>
</dbReference>